<proteinExistence type="predicted"/>
<evidence type="ECO:0000313" key="3">
    <source>
        <dbReference type="Proteomes" id="UP000244911"/>
    </source>
</evidence>
<name>A0A2R8AM78_9RHOB</name>
<dbReference type="OrthoDB" id="7861668at2"/>
<feature type="transmembrane region" description="Helical" evidence="1">
    <location>
        <begin position="20"/>
        <end position="36"/>
    </location>
</feature>
<keyword evidence="1" id="KW-1133">Transmembrane helix</keyword>
<sequence length="133" mass="14072">MCNDSVGLRETTGGPMNGKIVIRLLLALTILVSVFLRPPGTMLVLDGDTITYEICSGSDMEPVTIALDGDTQEEIDLGCDFFAAQIGALLATTPYSVPTDAKATRVVSLPHAHRFIGQTTKTSNAPRAPPLVS</sequence>
<protein>
    <submittedName>
        <fullName evidence="2">Uncharacterized protein</fullName>
    </submittedName>
</protein>
<keyword evidence="1" id="KW-0472">Membrane</keyword>
<keyword evidence="3" id="KW-1185">Reference proteome</keyword>
<organism evidence="2 3">
    <name type="scientific">Aliiroseovarius pelagivivens</name>
    <dbReference type="NCBI Taxonomy" id="1639690"/>
    <lineage>
        <taxon>Bacteria</taxon>
        <taxon>Pseudomonadati</taxon>
        <taxon>Pseudomonadota</taxon>
        <taxon>Alphaproteobacteria</taxon>
        <taxon>Rhodobacterales</taxon>
        <taxon>Paracoccaceae</taxon>
        <taxon>Aliiroseovarius</taxon>
    </lineage>
</organism>
<evidence type="ECO:0000256" key="1">
    <source>
        <dbReference type="SAM" id="Phobius"/>
    </source>
</evidence>
<accession>A0A2R8AM78</accession>
<dbReference type="AlphaFoldDB" id="A0A2R8AM78"/>
<dbReference type="RefSeq" id="WP_108857091.1">
    <property type="nucleotide sequence ID" value="NZ_OMOI01000001.1"/>
</dbReference>
<gene>
    <name evidence="2" type="ORF">ALP8811_02161</name>
</gene>
<reference evidence="2 3" key="1">
    <citation type="submission" date="2018-03" db="EMBL/GenBank/DDBJ databases">
        <authorList>
            <person name="Keele B.F."/>
        </authorList>
    </citation>
    <scope>NUCLEOTIDE SEQUENCE [LARGE SCALE GENOMIC DNA]</scope>
    <source>
        <strain evidence="2 3">CECT 8811</strain>
    </source>
</reference>
<evidence type="ECO:0000313" key="2">
    <source>
        <dbReference type="EMBL" id="SPF77138.1"/>
    </source>
</evidence>
<dbReference type="EMBL" id="OMOI01000001">
    <property type="protein sequence ID" value="SPF77138.1"/>
    <property type="molecule type" value="Genomic_DNA"/>
</dbReference>
<keyword evidence="1" id="KW-0812">Transmembrane</keyword>
<dbReference type="Proteomes" id="UP000244911">
    <property type="component" value="Unassembled WGS sequence"/>
</dbReference>